<organism evidence="1">
    <name type="scientific">Myoviridae sp. ctshb19</name>
    <dbReference type="NCBI Taxonomy" id="2825194"/>
    <lineage>
        <taxon>Viruses</taxon>
        <taxon>Duplodnaviria</taxon>
        <taxon>Heunggongvirae</taxon>
        <taxon>Uroviricota</taxon>
        <taxon>Caudoviricetes</taxon>
    </lineage>
</organism>
<dbReference type="EMBL" id="BK016086">
    <property type="protein sequence ID" value="DAF93490.1"/>
    <property type="molecule type" value="Genomic_DNA"/>
</dbReference>
<protein>
    <submittedName>
        <fullName evidence="1">Uncharacterized protein</fullName>
    </submittedName>
</protein>
<accession>A0A8S5UGG5</accession>
<reference evidence="1" key="1">
    <citation type="journal article" date="2021" name="Proc. Natl. Acad. Sci. U.S.A.">
        <title>A Catalog of Tens of Thousands of Viruses from Human Metagenomes Reveals Hidden Associations with Chronic Diseases.</title>
        <authorList>
            <person name="Tisza M.J."/>
            <person name="Buck C.B."/>
        </authorList>
    </citation>
    <scope>NUCLEOTIDE SEQUENCE</scope>
    <source>
        <strain evidence="1">Ctshb19</strain>
    </source>
</reference>
<proteinExistence type="predicted"/>
<name>A0A8S5UGG5_9CAUD</name>
<sequence>MTAKKAPKARETNTTKKPDPMVFGGLWRVKYKSPKPFLLAMHKMAPECDADAAIYQYMEEGATRRILDVAASDLEVLKKMLRGQGLDVENLYRKALVAYELIRLPESDMKAIREYFKGSTVNSWLRQESLPGYASLNYMRAQLDIDLLQRSVLDGNRPKETTPPKEGSQPLPIGANEIAQTVGGGKTAVEEKPTAPKKAPTKKFHFGNVWQEHHDDLEIYCERTFSRQEADVYCNVVDGDLDSVKEVTVSMLEAMTDKHPRQDIRLMYARALVQDNYVDLHPTQRAQLDEIYSAATVRKWMTQIGSAVPSVDQLAEMYGYGIYLAADSVLPEHDTFPAPKAAPAKASVSEGDEILDLFTQRDLERVTHLAQDFAEITDEGNNGVGYLDLVTAPAFRAMMELWPTTFRHSHESAIDLDADEPQEWWLLETEDFKARVTSKRAEVFVEHACGGYTLYTKTSTLAAAVESVFNYFDVITSEQLGAVLDHVGFENEHVGGVEFDLHRKEEYTPQSFFEAGYGHNTFRIIGNDTRLSAARFLLLAAQTTRGVVVRPVRSDETRFTALEVHVGTSQIDALCLDMSVEANGSRKGAASLVEHADTLSETFKEQAHIHGVFLNERNELELPITNAAREVLHSHNGSADSYMEMVVFI</sequence>
<evidence type="ECO:0000313" key="1">
    <source>
        <dbReference type="EMBL" id="DAF93490.1"/>
    </source>
</evidence>